<gene>
    <name evidence="1" type="ORF">BaRGS_00024817</name>
</gene>
<evidence type="ECO:0000313" key="2">
    <source>
        <dbReference type="Proteomes" id="UP001519460"/>
    </source>
</evidence>
<protein>
    <submittedName>
        <fullName evidence="1">Uncharacterized protein</fullName>
    </submittedName>
</protein>
<dbReference type="EMBL" id="JACVVK020000218">
    <property type="protein sequence ID" value="KAK7483933.1"/>
    <property type="molecule type" value="Genomic_DNA"/>
</dbReference>
<comment type="caution">
    <text evidence="1">The sequence shown here is derived from an EMBL/GenBank/DDBJ whole genome shotgun (WGS) entry which is preliminary data.</text>
</comment>
<evidence type="ECO:0000313" key="1">
    <source>
        <dbReference type="EMBL" id="KAK7483933.1"/>
    </source>
</evidence>
<reference evidence="1 2" key="1">
    <citation type="journal article" date="2023" name="Sci. Data">
        <title>Genome assembly of the Korean intertidal mud-creeper Batillaria attramentaria.</title>
        <authorList>
            <person name="Patra A.K."/>
            <person name="Ho P.T."/>
            <person name="Jun S."/>
            <person name="Lee S.J."/>
            <person name="Kim Y."/>
            <person name="Won Y.J."/>
        </authorList>
    </citation>
    <scope>NUCLEOTIDE SEQUENCE [LARGE SCALE GENOMIC DNA]</scope>
    <source>
        <strain evidence="1">Wonlab-2016</strain>
    </source>
</reference>
<name>A0ABD0KA22_9CAEN</name>
<sequence>MCGSGVMRGTDWRQLHSGVREAGGQTHCGLQHATCTSARALSPLLMEIVNLRARKVHVTPHIVLLTRHVRHVKPVKLAIKPQLYWGALQEVVREGKMSLIPVRARAVLAAGDEENGGVDWHQMADDRHYTSRAVSKTPRFQLET</sequence>
<organism evidence="1 2">
    <name type="scientific">Batillaria attramentaria</name>
    <dbReference type="NCBI Taxonomy" id="370345"/>
    <lineage>
        <taxon>Eukaryota</taxon>
        <taxon>Metazoa</taxon>
        <taxon>Spiralia</taxon>
        <taxon>Lophotrochozoa</taxon>
        <taxon>Mollusca</taxon>
        <taxon>Gastropoda</taxon>
        <taxon>Caenogastropoda</taxon>
        <taxon>Sorbeoconcha</taxon>
        <taxon>Cerithioidea</taxon>
        <taxon>Batillariidae</taxon>
        <taxon>Batillaria</taxon>
    </lineage>
</organism>
<dbReference type="Proteomes" id="UP001519460">
    <property type="component" value="Unassembled WGS sequence"/>
</dbReference>
<proteinExistence type="predicted"/>
<dbReference type="AlphaFoldDB" id="A0ABD0KA22"/>
<accession>A0ABD0KA22</accession>
<keyword evidence="2" id="KW-1185">Reference proteome</keyword>